<dbReference type="InterPro" id="IPR011990">
    <property type="entry name" value="TPR-like_helical_dom_sf"/>
</dbReference>
<dbReference type="Gene3D" id="1.25.40.390">
    <property type="match status" value="1"/>
</dbReference>
<organism evidence="2 3">
    <name type="scientific">Negadavirga shengliensis</name>
    <dbReference type="NCBI Taxonomy" id="1389218"/>
    <lineage>
        <taxon>Bacteria</taxon>
        <taxon>Pseudomonadati</taxon>
        <taxon>Bacteroidota</taxon>
        <taxon>Cytophagia</taxon>
        <taxon>Cytophagales</taxon>
        <taxon>Cyclobacteriaceae</taxon>
        <taxon>Negadavirga</taxon>
    </lineage>
</organism>
<protein>
    <submittedName>
        <fullName evidence="2">SusD/RagB family nutrient-binding outer membrane lipoprotein</fullName>
    </submittedName>
</protein>
<evidence type="ECO:0000313" key="2">
    <source>
        <dbReference type="EMBL" id="MFC4872557.1"/>
    </source>
</evidence>
<sequence length="511" mass="58133">MKNLKIKLMTWATACMVVLGACDTDKLADLNIDPNVANEMDPGFVIAYSQLQISGEQFENWRTVLIYQSTMIQHLAALATYWSGDKYLYNQEYSAALWDRAYTGYIKDLVNLIDITDPTVEGQEELVNYHAIARVLKVYSFSRLTDVYGDVPYSEAGKGFADRNFFPSYDPQEFIYKDMLAELEAAHALFDEGAANPGNQDLFYGGNINQWRKFTNSLMLRLGMRLSEVEPATAESWVRKALEGGVFESNADITYIQHTDGPEGINRNGIGEVFNWDGSNFTTDDQGLLSRTFVNWMLERNDPRLEKLSWVRNGGEPRGLPNGYNTNTIQDVDPEFTSIARRDDYSRVNPLFVLRDAPMIFHTYAETEFLKAEAIERGWYAGNAATHYAQGVHAAMKMYGLYHSSLAVSDAAIDTYLAENPYNAAEWQRVLAEQIWAATLFNEYEAYANWRRTGYPVLTPVNYPGNQSNGTIPRRLRYPIGEAANNSEAYNEVLSRQGPDQFMTRMWWDVE</sequence>
<name>A0ABV9T1F9_9BACT</name>
<dbReference type="SUPFAM" id="SSF48452">
    <property type="entry name" value="TPR-like"/>
    <property type="match status" value="1"/>
</dbReference>
<keyword evidence="3" id="KW-1185">Reference proteome</keyword>
<dbReference type="PROSITE" id="PS51257">
    <property type="entry name" value="PROKAR_LIPOPROTEIN"/>
    <property type="match status" value="1"/>
</dbReference>
<keyword evidence="1" id="KW-0732">Signal</keyword>
<feature type="signal peptide" evidence="1">
    <location>
        <begin position="1"/>
        <end position="20"/>
    </location>
</feature>
<evidence type="ECO:0000256" key="1">
    <source>
        <dbReference type="SAM" id="SignalP"/>
    </source>
</evidence>
<dbReference type="Proteomes" id="UP001595818">
    <property type="component" value="Unassembled WGS sequence"/>
</dbReference>
<reference evidence="3" key="1">
    <citation type="journal article" date="2019" name="Int. J. Syst. Evol. Microbiol.">
        <title>The Global Catalogue of Microorganisms (GCM) 10K type strain sequencing project: providing services to taxonomists for standard genome sequencing and annotation.</title>
        <authorList>
            <consortium name="The Broad Institute Genomics Platform"/>
            <consortium name="The Broad Institute Genome Sequencing Center for Infectious Disease"/>
            <person name="Wu L."/>
            <person name="Ma J."/>
        </authorList>
    </citation>
    <scope>NUCLEOTIDE SEQUENCE [LARGE SCALE GENOMIC DNA]</scope>
    <source>
        <strain evidence="3">CGMCC 4.7466</strain>
    </source>
</reference>
<accession>A0ABV9T1F9</accession>
<dbReference type="EMBL" id="JBHSJJ010000006">
    <property type="protein sequence ID" value="MFC4872557.1"/>
    <property type="molecule type" value="Genomic_DNA"/>
</dbReference>
<gene>
    <name evidence="2" type="ORF">ACFPFU_12750</name>
</gene>
<dbReference type="Pfam" id="PF12771">
    <property type="entry name" value="SusD-like_2"/>
    <property type="match status" value="1"/>
</dbReference>
<comment type="caution">
    <text evidence="2">The sequence shown here is derived from an EMBL/GenBank/DDBJ whole genome shotgun (WGS) entry which is preliminary data.</text>
</comment>
<evidence type="ECO:0000313" key="3">
    <source>
        <dbReference type="Proteomes" id="UP001595818"/>
    </source>
</evidence>
<feature type="chain" id="PRO_5045377764" evidence="1">
    <location>
        <begin position="21"/>
        <end position="511"/>
    </location>
</feature>
<keyword evidence="2" id="KW-0449">Lipoprotein</keyword>
<proteinExistence type="predicted"/>
<dbReference type="InterPro" id="IPR041662">
    <property type="entry name" value="SusD-like_2"/>
</dbReference>
<dbReference type="RefSeq" id="WP_377065048.1">
    <property type="nucleotide sequence ID" value="NZ_JBHSJJ010000006.1"/>
</dbReference>